<evidence type="ECO:0000256" key="2">
    <source>
        <dbReference type="SAM" id="Phobius"/>
    </source>
</evidence>
<dbReference type="EnsemblMetazoa" id="HelroT86947">
    <property type="protein sequence ID" value="HelroP86947"/>
    <property type="gene ID" value="HelroG86947"/>
</dbReference>
<evidence type="ECO:0000313" key="5">
    <source>
        <dbReference type="EnsemblMetazoa" id="HelroP86947"/>
    </source>
</evidence>
<keyword evidence="1" id="KW-0343">GTPase activation</keyword>
<gene>
    <name evidence="5" type="primary">20216695</name>
    <name evidence="4" type="ORF">HELRODRAFT_86947</name>
</gene>
<dbReference type="InParanoid" id="T1G6J8"/>
<keyword evidence="2" id="KW-0812">Transmembrane</keyword>
<keyword evidence="6" id="KW-1185">Reference proteome</keyword>
<keyword evidence="2" id="KW-0472">Membrane</keyword>
<proteinExistence type="predicted"/>
<evidence type="ECO:0000313" key="4">
    <source>
        <dbReference type="EMBL" id="ESN95310.1"/>
    </source>
</evidence>
<dbReference type="PROSITE" id="PS50238">
    <property type="entry name" value="RHOGAP"/>
    <property type="match status" value="1"/>
</dbReference>
<dbReference type="SMART" id="SM00324">
    <property type="entry name" value="RhoGAP"/>
    <property type="match status" value="1"/>
</dbReference>
<feature type="domain" description="Rho-GAP" evidence="3">
    <location>
        <begin position="91"/>
        <end position="249"/>
    </location>
</feature>
<dbReference type="GeneID" id="20216695"/>
<dbReference type="Gene3D" id="1.10.555.10">
    <property type="entry name" value="Rho GTPase activation protein"/>
    <property type="match status" value="1"/>
</dbReference>
<dbReference type="STRING" id="6412.T1G6J8"/>
<dbReference type="PANTHER" id="PTHR46150:SF3">
    <property type="entry name" value="RHO GTPASE-ACTIVATING PROTEIN 100F"/>
    <property type="match status" value="1"/>
</dbReference>
<protein>
    <recommendedName>
        <fullName evidence="3">Rho-GAP domain-containing protein</fullName>
    </recommendedName>
</protein>
<dbReference type="EMBL" id="KB097536">
    <property type="protein sequence ID" value="ESN95310.1"/>
    <property type="molecule type" value="Genomic_DNA"/>
</dbReference>
<dbReference type="RefSeq" id="XP_009026597.1">
    <property type="nucleotide sequence ID" value="XM_009028349.1"/>
</dbReference>
<dbReference type="eggNOG" id="KOG1452">
    <property type="taxonomic scope" value="Eukaryota"/>
</dbReference>
<dbReference type="OMA" id="MTIMECC"/>
<dbReference type="Pfam" id="PF25336">
    <property type="entry name" value="C2_SYDE"/>
    <property type="match status" value="1"/>
</dbReference>
<dbReference type="HOGENOM" id="CLU_1116781_0_0_1"/>
<reference evidence="4 6" key="2">
    <citation type="journal article" date="2013" name="Nature">
        <title>Insights into bilaterian evolution from three spiralian genomes.</title>
        <authorList>
            <person name="Simakov O."/>
            <person name="Marletaz F."/>
            <person name="Cho S.J."/>
            <person name="Edsinger-Gonzales E."/>
            <person name="Havlak P."/>
            <person name="Hellsten U."/>
            <person name="Kuo D.H."/>
            <person name="Larsson T."/>
            <person name="Lv J."/>
            <person name="Arendt D."/>
            <person name="Savage R."/>
            <person name="Osoegawa K."/>
            <person name="de Jong P."/>
            <person name="Grimwood J."/>
            <person name="Chapman J.A."/>
            <person name="Shapiro H."/>
            <person name="Aerts A."/>
            <person name="Otillar R.P."/>
            <person name="Terry A.Y."/>
            <person name="Boore J.L."/>
            <person name="Grigoriev I.V."/>
            <person name="Lindberg D.R."/>
            <person name="Seaver E.C."/>
            <person name="Weisblat D.A."/>
            <person name="Putnam N.H."/>
            <person name="Rokhsar D.S."/>
        </authorList>
    </citation>
    <scope>NUCLEOTIDE SEQUENCE</scope>
</reference>
<feature type="transmembrane region" description="Helical" evidence="2">
    <location>
        <begin position="216"/>
        <end position="239"/>
    </location>
</feature>
<sequence>MDLNSARYLSFSVYSYDPSQGARHRLVYGGSVHLAALFHKATQQNSQQQQHNRLALQLQPRGTLYIELLYQTIEILYRRTPSLHLNSLFGTELATVVEREKSGRNIPMLLVRCVEEIEKRGLDQVGIYRLCGSARRKQQLREELEKNPMHIDLSPSVVGDINVVTVILKDFVRELPEPLCPSSLYEALAQESTRESTNNAQLMMTIMECCPKINQVCCLFLCLSVCLSVLPCSFIYSFVCPRPFVFPCP</sequence>
<dbReference type="GO" id="GO:0007165">
    <property type="term" value="P:signal transduction"/>
    <property type="evidence" value="ECO:0007669"/>
    <property type="project" value="InterPro"/>
</dbReference>
<reference evidence="6" key="1">
    <citation type="submission" date="2012-12" db="EMBL/GenBank/DDBJ databases">
        <authorList>
            <person name="Hellsten U."/>
            <person name="Grimwood J."/>
            <person name="Chapman J.A."/>
            <person name="Shapiro H."/>
            <person name="Aerts A."/>
            <person name="Otillar R.P."/>
            <person name="Terry A.Y."/>
            <person name="Boore J.L."/>
            <person name="Simakov O."/>
            <person name="Marletaz F."/>
            <person name="Cho S.-J."/>
            <person name="Edsinger-Gonzales E."/>
            <person name="Havlak P."/>
            <person name="Kuo D.-H."/>
            <person name="Larsson T."/>
            <person name="Lv J."/>
            <person name="Arendt D."/>
            <person name="Savage R."/>
            <person name="Osoegawa K."/>
            <person name="de Jong P."/>
            <person name="Lindberg D.R."/>
            <person name="Seaver E.C."/>
            <person name="Weisblat D.A."/>
            <person name="Putnam N.H."/>
            <person name="Grigoriev I.V."/>
            <person name="Rokhsar D.S."/>
        </authorList>
    </citation>
    <scope>NUCLEOTIDE SEQUENCE</scope>
</reference>
<evidence type="ECO:0000259" key="3">
    <source>
        <dbReference type="PROSITE" id="PS50238"/>
    </source>
</evidence>
<dbReference type="OrthoDB" id="120383at2759"/>
<keyword evidence="2" id="KW-1133">Transmembrane helix</keyword>
<organism evidence="5 6">
    <name type="scientific">Helobdella robusta</name>
    <name type="common">Californian leech</name>
    <dbReference type="NCBI Taxonomy" id="6412"/>
    <lineage>
        <taxon>Eukaryota</taxon>
        <taxon>Metazoa</taxon>
        <taxon>Spiralia</taxon>
        <taxon>Lophotrochozoa</taxon>
        <taxon>Annelida</taxon>
        <taxon>Clitellata</taxon>
        <taxon>Hirudinea</taxon>
        <taxon>Rhynchobdellida</taxon>
        <taxon>Glossiphoniidae</taxon>
        <taxon>Helobdella</taxon>
    </lineage>
</organism>
<dbReference type="InterPro" id="IPR057459">
    <property type="entry name" value="SYDE1/2_C2"/>
</dbReference>
<dbReference type="Pfam" id="PF00620">
    <property type="entry name" value="RhoGAP"/>
    <property type="match status" value="1"/>
</dbReference>
<dbReference type="InterPro" id="IPR052118">
    <property type="entry name" value="Rho-GAP_regulator"/>
</dbReference>
<dbReference type="PANTHER" id="PTHR46150">
    <property type="entry name" value="RHO GTPASE-ACTIVATING PROTEIN 100F"/>
    <property type="match status" value="1"/>
</dbReference>
<reference evidence="5" key="3">
    <citation type="submission" date="2015-06" db="UniProtKB">
        <authorList>
            <consortium name="EnsemblMetazoa"/>
        </authorList>
    </citation>
    <scope>IDENTIFICATION</scope>
</reference>
<dbReference type="GO" id="GO:0005096">
    <property type="term" value="F:GTPase activator activity"/>
    <property type="evidence" value="ECO:0007669"/>
    <property type="project" value="UniProtKB-KW"/>
</dbReference>
<evidence type="ECO:0000256" key="1">
    <source>
        <dbReference type="ARBA" id="ARBA00022468"/>
    </source>
</evidence>
<dbReference type="AlphaFoldDB" id="T1G6J8"/>
<evidence type="ECO:0000313" key="6">
    <source>
        <dbReference type="Proteomes" id="UP000015101"/>
    </source>
</evidence>
<dbReference type="SUPFAM" id="SSF48350">
    <property type="entry name" value="GTPase activation domain, GAP"/>
    <property type="match status" value="1"/>
</dbReference>
<dbReference type="KEGG" id="hro:HELRODRAFT_86947"/>
<dbReference type="EMBL" id="AMQM01006907">
    <property type="status" value="NOT_ANNOTATED_CDS"/>
    <property type="molecule type" value="Genomic_DNA"/>
</dbReference>
<dbReference type="Proteomes" id="UP000015101">
    <property type="component" value="Unassembled WGS sequence"/>
</dbReference>
<name>T1G6J8_HELRO</name>
<dbReference type="CTD" id="20216695"/>
<dbReference type="InterPro" id="IPR000198">
    <property type="entry name" value="RhoGAP_dom"/>
</dbReference>
<accession>T1G6J8</accession>
<dbReference type="InterPro" id="IPR008936">
    <property type="entry name" value="Rho_GTPase_activation_prot"/>
</dbReference>